<evidence type="ECO:0000313" key="6">
    <source>
        <dbReference type="Proteomes" id="UP001589590"/>
    </source>
</evidence>
<comment type="caution">
    <text evidence="5">The sequence shown here is derived from an EMBL/GenBank/DDBJ whole genome shotgun (WGS) entry which is preliminary data.</text>
</comment>
<dbReference type="PANTHER" id="PTHR46470:SF2">
    <property type="entry name" value="GLYCERALDEHYDE 3-PHOSPHATE PHOSPHATASE"/>
    <property type="match status" value="1"/>
</dbReference>
<protein>
    <submittedName>
        <fullName evidence="5">HAD family hydrolase</fullName>
        <ecNumber evidence="5">3.1.3.-</ecNumber>
    </submittedName>
</protein>
<dbReference type="EC" id="3.1.3.-" evidence="5"/>
<dbReference type="SFLD" id="SFLDG01129">
    <property type="entry name" value="C1.5:_HAD__Beta-PGM__Phosphata"/>
    <property type="match status" value="1"/>
</dbReference>
<dbReference type="InterPro" id="IPR036412">
    <property type="entry name" value="HAD-like_sf"/>
</dbReference>
<keyword evidence="3 5" id="KW-0378">Hydrolase</keyword>
<dbReference type="SFLD" id="SFLDS00003">
    <property type="entry name" value="Haloacid_Dehalogenase"/>
    <property type="match status" value="1"/>
</dbReference>
<dbReference type="Proteomes" id="UP001589590">
    <property type="component" value="Unassembled WGS sequence"/>
</dbReference>
<dbReference type="SUPFAM" id="SSF56784">
    <property type="entry name" value="HAD-like"/>
    <property type="match status" value="1"/>
</dbReference>
<organism evidence="5 6">
    <name type="scientific">Algibacter miyuki</name>
    <dbReference type="NCBI Taxonomy" id="1306933"/>
    <lineage>
        <taxon>Bacteria</taxon>
        <taxon>Pseudomonadati</taxon>
        <taxon>Bacteroidota</taxon>
        <taxon>Flavobacteriia</taxon>
        <taxon>Flavobacteriales</taxon>
        <taxon>Flavobacteriaceae</taxon>
        <taxon>Algibacter</taxon>
    </lineage>
</organism>
<dbReference type="PANTHER" id="PTHR46470">
    <property type="entry name" value="N-ACYLNEURAMINATE-9-PHOSPHATASE"/>
    <property type="match status" value="1"/>
</dbReference>
<dbReference type="InterPro" id="IPR023214">
    <property type="entry name" value="HAD_sf"/>
</dbReference>
<gene>
    <name evidence="5" type="ORF">ACFFU1_07125</name>
</gene>
<evidence type="ECO:0000256" key="1">
    <source>
        <dbReference type="ARBA" id="ARBA00001946"/>
    </source>
</evidence>
<evidence type="ECO:0000256" key="2">
    <source>
        <dbReference type="ARBA" id="ARBA00022723"/>
    </source>
</evidence>
<comment type="cofactor">
    <cofactor evidence="1">
        <name>Mg(2+)</name>
        <dbReference type="ChEBI" id="CHEBI:18420"/>
    </cofactor>
</comment>
<dbReference type="RefSeq" id="WP_290273574.1">
    <property type="nucleotide sequence ID" value="NZ_JAUFQP010000013.1"/>
</dbReference>
<dbReference type="Pfam" id="PF13419">
    <property type="entry name" value="HAD_2"/>
    <property type="match status" value="1"/>
</dbReference>
<evidence type="ECO:0000256" key="4">
    <source>
        <dbReference type="ARBA" id="ARBA00022842"/>
    </source>
</evidence>
<proteinExistence type="predicted"/>
<dbReference type="Gene3D" id="1.10.150.520">
    <property type="match status" value="1"/>
</dbReference>
<dbReference type="GO" id="GO:0016787">
    <property type="term" value="F:hydrolase activity"/>
    <property type="evidence" value="ECO:0007669"/>
    <property type="project" value="UniProtKB-KW"/>
</dbReference>
<evidence type="ECO:0000313" key="5">
    <source>
        <dbReference type="EMBL" id="MFB9104663.1"/>
    </source>
</evidence>
<accession>A0ABV5GYH6</accession>
<evidence type="ECO:0000256" key="3">
    <source>
        <dbReference type="ARBA" id="ARBA00022801"/>
    </source>
</evidence>
<dbReference type="InterPro" id="IPR006439">
    <property type="entry name" value="HAD-SF_hydro_IA"/>
</dbReference>
<dbReference type="InterPro" id="IPR041492">
    <property type="entry name" value="HAD_2"/>
</dbReference>
<dbReference type="Gene3D" id="3.40.50.1000">
    <property type="entry name" value="HAD superfamily/HAD-like"/>
    <property type="match status" value="1"/>
</dbReference>
<sequence>MTIKHNIVFVFDLDDTLYKEIDFLKSAYKEISQFISEKTNLNPQTIFDKMLAAYYDGGNPFQTVIDLAQSSEIQISKLLSIYRNHQPHISLSSETQSVLKFLKKSVYKIGLITDGRSVQQRSKIKALALESYFDDIIISEEFGSEKPCLDNFNFYSNKYGDKYQYIYIGDNTSKDFVGPNALNWHSICLIDAGENIHKQTFDLEVKFKPLFVINSIIQIPEILKKVE</sequence>
<reference evidence="5 6" key="1">
    <citation type="submission" date="2024-09" db="EMBL/GenBank/DDBJ databases">
        <authorList>
            <person name="Sun Q."/>
            <person name="Mori K."/>
        </authorList>
    </citation>
    <scope>NUCLEOTIDE SEQUENCE [LARGE SCALE GENOMIC DNA]</scope>
    <source>
        <strain evidence="5 6">CECT 8300</strain>
    </source>
</reference>
<dbReference type="NCBIfam" id="TIGR01549">
    <property type="entry name" value="HAD-SF-IA-v1"/>
    <property type="match status" value="1"/>
</dbReference>
<keyword evidence="6" id="KW-1185">Reference proteome</keyword>
<dbReference type="EMBL" id="JBHMFA010000005">
    <property type="protein sequence ID" value="MFB9104663.1"/>
    <property type="molecule type" value="Genomic_DNA"/>
</dbReference>
<keyword evidence="2" id="KW-0479">Metal-binding</keyword>
<keyword evidence="4" id="KW-0460">Magnesium</keyword>
<name>A0ABV5GYH6_9FLAO</name>
<dbReference type="InterPro" id="IPR051400">
    <property type="entry name" value="HAD-like_hydrolase"/>
</dbReference>